<dbReference type="GO" id="GO:0003723">
    <property type="term" value="F:RNA binding"/>
    <property type="evidence" value="ECO:0007669"/>
    <property type="project" value="UniProtKB-UniRule"/>
</dbReference>
<evidence type="ECO:0000313" key="9">
    <source>
        <dbReference type="EMBL" id="EAS03505.1"/>
    </source>
</evidence>
<organism evidence="9 10">
    <name type="scientific">Tetrahymena thermophila (strain SB210)</name>
    <dbReference type="NCBI Taxonomy" id="312017"/>
    <lineage>
        <taxon>Eukaryota</taxon>
        <taxon>Sar</taxon>
        <taxon>Alveolata</taxon>
        <taxon>Ciliophora</taxon>
        <taxon>Intramacronucleata</taxon>
        <taxon>Oligohymenophorea</taxon>
        <taxon>Hymenostomatida</taxon>
        <taxon>Tetrahymenina</taxon>
        <taxon>Tetrahymenidae</taxon>
        <taxon>Tetrahymena</taxon>
    </lineage>
</organism>
<keyword evidence="3" id="KW-0677">Repeat</keyword>
<dbReference type="AlphaFoldDB" id="Q245X8"/>
<dbReference type="SMART" id="SM00360">
    <property type="entry name" value="RRM"/>
    <property type="match status" value="3"/>
</dbReference>
<dbReference type="GeneID" id="7827401"/>
<dbReference type="PROSITE" id="PS50102">
    <property type="entry name" value="RRM"/>
    <property type="match status" value="2"/>
</dbReference>
<dbReference type="RefSeq" id="XP_001023750.1">
    <property type="nucleotide sequence ID" value="XM_001023750.3"/>
</dbReference>
<dbReference type="eggNOG" id="KOG1365">
    <property type="taxonomic scope" value="Eukaryota"/>
</dbReference>
<feature type="domain" description="RRM" evidence="8">
    <location>
        <begin position="384"/>
        <end position="460"/>
    </location>
</feature>
<evidence type="ECO:0000259" key="8">
    <source>
        <dbReference type="PROSITE" id="PS50102"/>
    </source>
</evidence>
<evidence type="ECO:0000256" key="4">
    <source>
        <dbReference type="ARBA" id="ARBA00022884"/>
    </source>
</evidence>
<reference evidence="10" key="1">
    <citation type="journal article" date="2006" name="PLoS Biol.">
        <title>Macronuclear genome sequence of the ciliate Tetrahymena thermophila, a model eukaryote.</title>
        <authorList>
            <person name="Eisen J.A."/>
            <person name="Coyne R.S."/>
            <person name="Wu M."/>
            <person name="Wu D."/>
            <person name="Thiagarajan M."/>
            <person name="Wortman J.R."/>
            <person name="Badger J.H."/>
            <person name="Ren Q."/>
            <person name="Amedeo P."/>
            <person name="Jones K.M."/>
            <person name="Tallon L.J."/>
            <person name="Delcher A.L."/>
            <person name="Salzberg S.L."/>
            <person name="Silva J.C."/>
            <person name="Haas B.J."/>
            <person name="Majoros W.H."/>
            <person name="Farzad M."/>
            <person name="Carlton J.M."/>
            <person name="Smith R.K. Jr."/>
            <person name="Garg J."/>
            <person name="Pearlman R.E."/>
            <person name="Karrer K.M."/>
            <person name="Sun L."/>
            <person name="Manning G."/>
            <person name="Elde N.C."/>
            <person name="Turkewitz A.P."/>
            <person name="Asai D.J."/>
            <person name="Wilkes D.E."/>
            <person name="Wang Y."/>
            <person name="Cai H."/>
            <person name="Collins K."/>
            <person name="Stewart B.A."/>
            <person name="Lee S.R."/>
            <person name="Wilamowska K."/>
            <person name="Weinberg Z."/>
            <person name="Ruzzo W.L."/>
            <person name="Wloga D."/>
            <person name="Gaertig J."/>
            <person name="Frankel J."/>
            <person name="Tsao C.-C."/>
            <person name="Gorovsky M.A."/>
            <person name="Keeling P.J."/>
            <person name="Waller R.F."/>
            <person name="Patron N.J."/>
            <person name="Cherry J.M."/>
            <person name="Stover N.A."/>
            <person name="Krieger C.J."/>
            <person name="del Toro C."/>
            <person name="Ryder H.F."/>
            <person name="Williamson S.C."/>
            <person name="Barbeau R.A."/>
            <person name="Hamilton E.P."/>
            <person name="Orias E."/>
        </authorList>
    </citation>
    <scope>NUCLEOTIDE SEQUENCE [LARGE SCALE GENOMIC DNA]</scope>
    <source>
        <strain evidence="10">SB210</strain>
    </source>
</reference>
<sequence>MNQGFDYLIVLTSGQTKELERNNQEEQKQSTSNNLQNQLQEDNDSTEQLGRMIEFNWCIYDTKKQIVTEQFQRFIKGEDFLVNNETLTKNKITLSKFDGALLFSKLIQEFNDYTYTNFTRQNKSFCIVTYGDALMTRILPREAQFNQMKLASHFFTYFDIRNEFKKNFSHAISIKTLHEMLTYTNLQEKPLLDQSIGQFEMSNIVRLVNMLVRSGYVFNHPKLINNSYQVVLDNQDSKTRYIQSREKKSKNNYVRGRSPEPFKNLSQQHFIRIRGLPYSAREPEIYELLKNIRIYKEDIAFLYDSEGKFSGEAYVRVYSQLDKQEALCYNLNKVEGRFVEIFETTENEFNRAKISQFPEKRNQDDELPNETQFDLNKIVTEGAGVVRIRGLPYSCTEEDIKKFFKGLTILQGGIKRAILGGRPGGECFVIFQNKDDAHKALNFHMEKIHNRFIEVFLATVKEFENYMAHNFVNSAPVYSKDNMPNIPQEKRKSTLMVMGMPFSVTKQKILEFFKGFDINEREIHLLCSHTGKFSGSALVTFEDELEAQRALKTKNFSYIENRYLELFEYK</sequence>
<dbReference type="SUPFAM" id="SSF53098">
    <property type="entry name" value="Ribonuclease H-like"/>
    <property type="match status" value="1"/>
</dbReference>
<dbReference type="OMA" id="YSKDNMP"/>
<name>Q245X8_TETTS</name>
<keyword evidence="10" id="KW-1185">Reference proteome</keyword>
<dbReference type="InParanoid" id="Q245X8"/>
<comment type="similarity">
    <text evidence="1">Belongs to the ESRP family.</text>
</comment>
<dbReference type="InterPro" id="IPR012337">
    <property type="entry name" value="RNaseH-like_sf"/>
</dbReference>
<dbReference type="SUPFAM" id="SSF54928">
    <property type="entry name" value="RNA-binding domain, RBD"/>
    <property type="match status" value="2"/>
</dbReference>
<dbReference type="Proteomes" id="UP000009168">
    <property type="component" value="Unassembled WGS sequence"/>
</dbReference>
<proteinExistence type="inferred from homology"/>
<dbReference type="Pfam" id="PF00076">
    <property type="entry name" value="RRM_1"/>
    <property type="match status" value="2"/>
</dbReference>
<dbReference type="OrthoDB" id="284142at2759"/>
<dbReference type="CDD" id="cd12254">
    <property type="entry name" value="RRM_hnRNPH_ESRPs_RBM12_like"/>
    <property type="match status" value="3"/>
</dbReference>
<evidence type="ECO:0000313" key="10">
    <source>
        <dbReference type="Proteomes" id="UP000009168"/>
    </source>
</evidence>
<dbReference type="InterPro" id="IPR050666">
    <property type="entry name" value="ESRP"/>
</dbReference>
<evidence type="ECO:0000256" key="1">
    <source>
        <dbReference type="ARBA" id="ARBA00008866"/>
    </source>
</evidence>
<dbReference type="HOGENOM" id="CLU_478603_0_0_1"/>
<feature type="domain" description="RRM" evidence="8">
    <location>
        <begin position="493"/>
        <end position="570"/>
    </location>
</feature>
<gene>
    <name evidence="9" type="ORF">TTHERM_00245200</name>
</gene>
<dbReference type="GO" id="GO:0008380">
    <property type="term" value="P:RNA splicing"/>
    <property type="evidence" value="ECO:0007669"/>
    <property type="project" value="UniProtKB-KW"/>
</dbReference>
<dbReference type="STRING" id="312017.Q245X8"/>
<keyword evidence="9" id="KW-0687">Ribonucleoprotein</keyword>
<dbReference type="InterPro" id="IPR012677">
    <property type="entry name" value="Nucleotide-bd_a/b_plait_sf"/>
</dbReference>
<keyword evidence="4 6" id="KW-0694">RNA-binding</keyword>
<dbReference type="GO" id="GO:1990904">
    <property type="term" value="C:ribonucleoprotein complex"/>
    <property type="evidence" value="ECO:0007669"/>
    <property type="project" value="UniProtKB-KW"/>
</dbReference>
<dbReference type="PANTHER" id="PTHR13976">
    <property type="entry name" value="HETEROGENEOUS NUCLEAR RIBONUCLEOPROTEIN-RELATED"/>
    <property type="match status" value="1"/>
</dbReference>
<dbReference type="Gene3D" id="3.30.420.10">
    <property type="entry name" value="Ribonuclease H-like superfamily/Ribonuclease H"/>
    <property type="match status" value="1"/>
</dbReference>
<protein>
    <submittedName>
        <fullName evidence="9">RNA recognition motif 1 in heterogeneous nuclear ribonucleoprotein hnRNP protein</fullName>
    </submittedName>
</protein>
<keyword evidence="2" id="KW-0507">mRNA processing</keyword>
<dbReference type="Gene3D" id="3.30.70.330">
    <property type="match status" value="3"/>
</dbReference>
<evidence type="ECO:0000256" key="5">
    <source>
        <dbReference type="ARBA" id="ARBA00023187"/>
    </source>
</evidence>
<dbReference type="InterPro" id="IPR000504">
    <property type="entry name" value="RRM_dom"/>
</dbReference>
<evidence type="ECO:0000256" key="6">
    <source>
        <dbReference type="PROSITE-ProRule" id="PRU00176"/>
    </source>
</evidence>
<feature type="compositionally biased region" description="Basic and acidic residues" evidence="7">
    <location>
        <begin position="17"/>
        <end position="28"/>
    </location>
</feature>
<dbReference type="InterPro" id="IPR036397">
    <property type="entry name" value="RNaseH_sf"/>
</dbReference>
<dbReference type="InterPro" id="IPR035979">
    <property type="entry name" value="RBD_domain_sf"/>
</dbReference>
<dbReference type="GO" id="GO:0006397">
    <property type="term" value="P:mRNA processing"/>
    <property type="evidence" value="ECO:0007669"/>
    <property type="project" value="UniProtKB-KW"/>
</dbReference>
<evidence type="ECO:0000256" key="3">
    <source>
        <dbReference type="ARBA" id="ARBA00022737"/>
    </source>
</evidence>
<dbReference type="EMBL" id="GG662474">
    <property type="protein sequence ID" value="EAS03505.1"/>
    <property type="molecule type" value="Genomic_DNA"/>
</dbReference>
<evidence type="ECO:0000256" key="2">
    <source>
        <dbReference type="ARBA" id="ARBA00022664"/>
    </source>
</evidence>
<feature type="region of interest" description="Disordered" evidence="7">
    <location>
        <begin position="16"/>
        <end position="43"/>
    </location>
</feature>
<keyword evidence="5" id="KW-0508">mRNA splicing</keyword>
<accession>Q245X8</accession>
<dbReference type="KEGG" id="tet:TTHERM_00245200"/>
<evidence type="ECO:0000256" key="7">
    <source>
        <dbReference type="SAM" id="MobiDB-lite"/>
    </source>
</evidence>